<dbReference type="InterPro" id="IPR016032">
    <property type="entry name" value="Sig_transdc_resp-reg_C-effctor"/>
</dbReference>
<dbReference type="RefSeq" id="WP_006462225.1">
    <property type="nucleotide sequence ID" value="NZ_AEEC02000005.1"/>
</dbReference>
<dbReference type="InterPro" id="IPR039420">
    <property type="entry name" value="WalR-like"/>
</dbReference>
<evidence type="ECO:0000256" key="3">
    <source>
        <dbReference type="ARBA" id="ARBA00022553"/>
    </source>
</evidence>
<dbReference type="InterPro" id="IPR011006">
    <property type="entry name" value="CheY-like_superfamily"/>
</dbReference>
<keyword evidence="7" id="KW-0804">Transcription</keyword>
<evidence type="ECO:0000256" key="6">
    <source>
        <dbReference type="ARBA" id="ARBA00023125"/>
    </source>
</evidence>
<dbReference type="EMBL" id="AEEC02000005">
    <property type="protein sequence ID" value="EOA05856.1"/>
    <property type="molecule type" value="Genomic_DNA"/>
</dbReference>
<dbReference type="GO" id="GO:0000976">
    <property type="term" value="F:transcription cis-regulatory region binding"/>
    <property type="evidence" value="ECO:0007669"/>
    <property type="project" value="TreeGrafter"/>
</dbReference>
<dbReference type="Gene3D" id="1.10.10.10">
    <property type="entry name" value="Winged helix-like DNA-binding domain superfamily/Winged helix DNA-binding domain"/>
    <property type="match status" value="1"/>
</dbReference>
<dbReference type="PANTHER" id="PTHR48111:SF35">
    <property type="entry name" value="TRANSCRIPTIONAL REGULATORY PROTEIN QSEB"/>
    <property type="match status" value="1"/>
</dbReference>
<evidence type="ECO:0000259" key="11">
    <source>
        <dbReference type="PROSITE" id="PS51755"/>
    </source>
</evidence>
<feature type="domain" description="OmpR/PhoB-type" evidence="11">
    <location>
        <begin position="135"/>
        <end position="230"/>
    </location>
</feature>
<accession>A0AAI9N4S5</accession>
<keyword evidence="3 8" id="KW-0597">Phosphoprotein</keyword>
<dbReference type="SMART" id="SM00448">
    <property type="entry name" value="REC"/>
    <property type="match status" value="1"/>
</dbReference>
<dbReference type="Proteomes" id="UP000006772">
    <property type="component" value="Unassembled WGS sequence"/>
</dbReference>
<dbReference type="PANTHER" id="PTHR48111">
    <property type="entry name" value="REGULATOR OF RPOS"/>
    <property type="match status" value="1"/>
</dbReference>
<feature type="DNA-binding region" description="OmpR/PhoB-type" evidence="9">
    <location>
        <begin position="135"/>
        <end position="230"/>
    </location>
</feature>
<name>A0AAI9N4S5_9BURK</name>
<evidence type="ECO:0000256" key="8">
    <source>
        <dbReference type="PROSITE-ProRule" id="PRU00169"/>
    </source>
</evidence>
<dbReference type="SMART" id="SM00862">
    <property type="entry name" value="Trans_reg_C"/>
    <property type="match status" value="1"/>
</dbReference>
<evidence type="ECO:0000313" key="12">
    <source>
        <dbReference type="EMBL" id="EOA05856.1"/>
    </source>
</evidence>
<dbReference type="PROSITE" id="PS51755">
    <property type="entry name" value="OMPR_PHOB"/>
    <property type="match status" value="1"/>
</dbReference>
<dbReference type="InterPro" id="IPR001789">
    <property type="entry name" value="Sig_transdc_resp-reg_receiver"/>
</dbReference>
<reference evidence="12 13" key="1">
    <citation type="journal article" date="2013" name="Front. Microbiol.">
        <title>The genome of the endophytic bacterium H. frisingense GSF30(T) identifies diverse strategies in the Herbaspirillum genus to interact with plants.</title>
        <authorList>
            <person name="Straub D."/>
            <person name="Rothballer M."/>
            <person name="Hartmann A."/>
            <person name="Ludewig U."/>
        </authorList>
    </citation>
    <scope>NUCLEOTIDE SEQUENCE [LARGE SCALE GENOMIC DNA]</scope>
    <source>
        <strain evidence="12 13">GSF30</strain>
    </source>
</reference>
<evidence type="ECO:0000256" key="7">
    <source>
        <dbReference type="ARBA" id="ARBA00023163"/>
    </source>
</evidence>
<dbReference type="InterPro" id="IPR001867">
    <property type="entry name" value="OmpR/PhoB-type_DNA-bd"/>
</dbReference>
<evidence type="ECO:0000313" key="13">
    <source>
        <dbReference type="Proteomes" id="UP000006772"/>
    </source>
</evidence>
<dbReference type="SUPFAM" id="SSF46894">
    <property type="entry name" value="C-terminal effector domain of the bipartite response regulators"/>
    <property type="match status" value="1"/>
</dbReference>
<feature type="modified residue" description="4-aspartylphosphate" evidence="8">
    <location>
        <position position="63"/>
    </location>
</feature>
<dbReference type="GO" id="GO:0032993">
    <property type="term" value="C:protein-DNA complex"/>
    <property type="evidence" value="ECO:0007669"/>
    <property type="project" value="TreeGrafter"/>
</dbReference>
<evidence type="ECO:0000256" key="2">
    <source>
        <dbReference type="ARBA" id="ARBA00022490"/>
    </source>
</evidence>
<dbReference type="Pfam" id="PF00072">
    <property type="entry name" value="Response_reg"/>
    <property type="match status" value="1"/>
</dbReference>
<evidence type="ECO:0000256" key="5">
    <source>
        <dbReference type="ARBA" id="ARBA00023015"/>
    </source>
</evidence>
<proteinExistence type="predicted"/>
<evidence type="ECO:0000256" key="4">
    <source>
        <dbReference type="ARBA" id="ARBA00023012"/>
    </source>
</evidence>
<evidence type="ECO:0000259" key="10">
    <source>
        <dbReference type="PROSITE" id="PS50110"/>
    </source>
</evidence>
<dbReference type="CDD" id="cd17624">
    <property type="entry name" value="REC_OmpR_PmrA-like"/>
    <property type="match status" value="1"/>
</dbReference>
<comment type="subcellular location">
    <subcellularLocation>
        <location evidence="1">Cytoplasm</location>
    </subcellularLocation>
</comment>
<feature type="domain" description="Response regulatory" evidence="10">
    <location>
        <begin position="2"/>
        <end position="127"/>
    </location>
</feature>
<comment type="caution">
    <text evidence="12">The sequence shown here is derived from an EMBL/GenBank/DDBJ whole genome shotgun (WGS) entry which is preliminary data.</text>
</comment>
<gene>
    <name evidence="12" type="ORF">HFRIS_005338</name>
</gene>
<dbReference type="Pfam" id="PF00486">
    <property type="entry name" value="Trans_reg_C"/>
    <property type="match status" value="1"/>
</dbReference>
<evidence type="ECO:0000256" key="1">
    <source>
        <dbReference type="ARBA" id="ARBA00004496"/>
    </source>
</evidence>
<dbReference type="InterPro" id="IPR036388">
    <property type="entry name" value="WH-like_DNA-bd_sf"/>
</dbReference>
<organism evidence="12 13">
    <name type="scientific">Herbaspirillum frisingense GSF30</name>
    <dbReference type="NCBI Taxonomy" id="864073"/>
    <lineage>
        <taxon>Bacteria</taxon>
        <taxon>Pseudomonadati</taxon>
        <taxon>Pseudomonadota</taxon>
        <taxon>Betaproteobacteria</taxon>
        <taxon>Burkholderiales</taxon>
        <taxon>Oxalobacteraceae</taxon>
        <taxon>Herbaspirillum</taxon>
    </lineage>
</organism>
<protein>
    <submittedName>
        <fullName evidence="12">Transcription response regulator protein</fullName>
    </submittedName>
</protein>
<dbReference type="PROSITE" id="PS50110">
    <property type="entry name" value="RESPONSE_REGULATORY"/>
    <property type="match status" value="1"/>
</dbReference>
<dbReference type="GO" id="GO:0005829">
    <property type="term" value="C:cytosol"/>
    <property type="evidence" value="ECO:0007669"/>
    <property type="project" value="TreeGrafter"/>
</dbReference>
<dbReference type="GO" id="GO:0006355">
    <property type="term" value="P:regulation of DNA-templated transcription"/>
    <property type="evidence" value="ECO:0007669"/>
    <property type="project" value="InterPro"/>
</dbReference>
<keyword evidence="5" id="KW-0805">Transcription regulation</keyword>
<keyword evidence="4" id="KW-0902">Two-component regulatory system</keyword>
<keyword evidence="2" id="KW-0963">Cytoplasm</keyword>
<dbReference type="SUPFAM" id="SSF52172">
    <property type="entry name" value="CheY-like"/>
    <property type="match status" value="1"/>
</dbReference>
<dbReference type="CDD" id="cd00383">
    <property type="entry name" value="trans_reg_C"/>
    <property type="match status" value="1"/>
</dbReference>
<keyword evidence="6 9" id="KW-0238">DNA-binding</keyword>
<dbReference type="GO" id="GO:0000156">
    <property type="term" value="F:phosphorelay response regulator activity"/>
    <property type="evidence" value="ECO:0007669"/>
    <property type="project" value="TreeGrafter"/>
</dbReference>
<dbReference type="Gene3D" id="3.40.50.2300">
    <property type="match status" value="1"/>
</dbReference>
<sequence>MRILLVEDDIMIGEEVRAALREASYAVDWVRDGAAALSALSALSSASSLSATHQPVYAAALLDLGLPGRDGLSVLRQLRSGCDIPVLIITARDGVQDRIDGLDAGADDYVLKPFALGELLARLRAVMRRKSGAATDLLDNGAVQLDLGTKTARWQKSPPVSLSAREFALLQALMQRPGAILSRSDLEERIYGWGEEVESNAVEFLIHALRKKLDKDAIKNIRGMGWMVARPV</sequence>
<evidence type="ECO:0000256" key="9">
    <source>
        <dbReference type="PROSITE-ProRule" id="PRU01091"/>
    </source>
</evidence>
<dbReference type="AlphaFoldDB" id="A0AAI9N4S5"/>
<dbReference type="Gene3D" id="6.10.250.690">
    <property type="match status" value="1"/>
</dbReference>